<evidence type="ECO:0000256" key="2">
    <source>
        <dbReference type="ARBA" id="ARBA00012438"/>
    </source>
</evidence>
<dbReference type="SUPFAM" id="SSF55874">
    <property type="entry name" value="ATPase domain of HSP90 chaperone/DNA topoisomerase II/histidine kinase"/>
    <property type="match status" value="1"/>
</dbReference>
<gene>
    <name evidence="9" type="ORF">K678_06123</name>
</gene>
<organism evidence="9 10">
    <name type="scientific">Magnetospirillum fulvum MGU-K5</name>
    <dbReference type="NCBI Taxonomy" id="1316936"/>
    <lineage>
        <taxon>Bacteria</taxon>
        <taxon>Pseudomonadati</taxon>
        <taxon>Pseudomonadota</taxon>
        <taxon>Alphaproteobacteria</taxon>
        <taxon>Rhodospirillales</taxon>
        <taxon>Rhodospirillaceae</taxon>
        <taxon>Magnetospirillum</taxon>
    </lineage>
</organism>
<dbReference type="InterPro" id="IPR003594">
    <property type="entry name" value="HATPase_dom"/>
</dbReference>
<keyword evidence="5" id="KW-0812">Transmembrane</keyword>
<evidence type="ECO:0000256" key="3">
    <source>
        <dbReference type="ARBA" id="ARBA00022553"/>
    </source>
</evidence>
<evidence type="ECO:0000256" key="1">
    <source>
        <dbReference type="ARBA" id="ARBA00000085"/>
    </source>
</evidence>
<reference evidence="9 10" key="1">
    <citation type="submission" date="2013-04" db="EMBL/GenBank/DDBJ databases">
        <authorList>
            <person name="Kuznetsov B."/>
            <person name="Ivanovsky R."/>
        </authorList>
    </citation>
    <scope>NUCLEOTIDE SEQUENCE [LARGE SCALE GENOMIC DNA]</scope>
    <source>
        <strain evidence="9 10">MGU-K5</strain>
    </source>
</reference>
<dbReference type="RefSeq" id="WP_021131580.1">
    <property type="nucleotide sequence ID" value="NZ_AQPH01000015.1"/>
</dbReference>
<keyword evidence="3" id="KW-0597">Phosphoprotein</keyword>
<dbReference type="GO" id="GO:0000160">
    <property type="term" value="P:phosphorelay signal transduction system"/>
    <property type="evidence" value="ECO:0007669"/>
    <property type="project" value="TreeGrafter"/>
</dbReference>
<dbReference type="GO" id="GO:0004673">
    <property type="term" value="F:protein histidine kinase activity"/>
    <property type="evidence" value="ECO:0007669"/>
    <property type="project" value="UniProtKB-EC"/>
</dbReference>
<dbReference type="PANTHER" id="PTHR45436:SF5">
    <property type="entry name" value="SENSOR HISTIDINE KINASE TRCS"/>
    <property type="match status" value="1"/>
</dbReference>
<dbReference type="InterPro" id="IPR050428">
    <property type="entry name" value="TCS_sensor_his_kinase"/>
</dbReference>
<evidence type="ECO:0000313" key="10">
    <source>
        <dbReference type="Proteomes" id="UP000015350"/>
    </source>
</evidence>
<dbReference type="Proteomes" id="UP000015350">
    <property type="component" value="Unassembled WGS sequence"/>
</dbReference>
<dbReference type="eggNOG" id="COG0642">
    <property type="taxonomic scope" value="Bacteria"/>
</dbReference>
<dbReference type="EC" id="2.7.13.3" evidence="2"/>
<keyword evidence="7" id="KW-1133">Transmembrane helix</keyword>
<dbReference type="Pfam" id="PF02518">
    <property type="entry name" value="HATPase_c"/>
    <property type="match status" value="1"/>
</dbReference>
<proteinExistence type="predicted"/>
<dbReference type="EMBL" id="AQPH01000015">
    <property type="protein sequence ID" value="EPY02434.1"/>
    <property type="molecule type" value="Genomic_DNA"/>
</dbReference>
<keyword evidence="7" id="KW-0472">Membrane</keyword>
<evidence type="ECO:0000256" key="4">
    <source>
        <dbReference type="ARBA" id="ARBA00022679"/>
    </source>
</evidence>
<comment type="caution">
    <text evidence="9">The sequence shown here is derived from an EMBL/GenBank/DDBJ whole genome shotgun (WGS) entry which is preliminary data.</text>
</comment>
<dbReference type="InterPro" id="IPR036890">
    <property type="entry name" value="HATPase_C_sf"/>
</dbReference>
<evidence type="ECO:0000256" key="6">
    <source>
        <dbReference type="ARBA" id="ARBA00022777"/>
    </source>
</evidence>
<dbReference type="PROSITE" id="PS50109">
    <property type="entry name" value="HIS_KIN"/>
    <property type="match status" value="1"/>
</dbReference>
<evidence type="ECO:0000313" key="9">
    <source>
        <dbReference type="EMBL" id="EPY02434.1"/>
    </source>
</evidence>
<dbReference type="OrthoDB" id="9809567at2"/>
<protein>
    <recommendedName>
        <fullName evidence="2">histidine kinase</fullName>
        <ecNumber evidence="2">2.7.13.3</ecNumber>
    </recommendedName>
</protein>
<dbReference type="STRING" id="1316936.K678_06123"/>
<evidence type="ECO:0000256" key="5">
    <source>
        <dbReference type="ARBA" id="ARBA00022692"/>
    </source>
</evidence>
<evidence type="ECO:0000256" key="7">
    <source>
        <dbReference type="ARBA" id="ARBA00022989"/>
    </source>
</evidence>
<sequence length="448" mass="47749">MIGPRSLRSRLILGAALWLVLAIALGGWVLGNAFSNAVEASFRERLRAHLRALVAVVEISPAGSVGIGRPVGEPRFDQPYSGWYWQVSDGETVRARSRSLWDFALPVSRSAGEGTILFRRDVGPRDEALETAERDLIFPDSDRLLHLSVSASRLEIDTEVRDFNLLLTLALGGLGLGLITAVAFQVGYGLRPLGQLAQALDRLRQQGGRLGGHYPREVAPLVAAMNEVLDHDERMIARARTHVGNLAHGLKTPLAVIEAELGGGRPDRAVMSGQIARANRLIDVHLSRARAEATPSGSLAARACVAEVAAELKAALVRIHAGRDLSIVLDCAPESLAPIARDDLAEILGNLMDNACKWAKSRVRVASTATTLTVEDDGRGLSPEETEVATQRGARLDESAPGSGLGLAIVADLAALSGVDLTFGRSEWGGLKVSLQWDDRARPAAASG</sequence>
<dbReference type="SMART" id="SM00387">
    <property type="entry name" value="HATPase_c"/>
    <property type="match status" value="1"/>
</dbReference>
<dbReference type="AlphaFoldDB" id="S9SCI5"/>
<dbReference type="GO" id="GO:0005886">
    <property type="term" value="C:plasma membrane"/>
    <property type="evidence" value="ECO:0007669"/>
    <property type="project" value="TreeGrafter"/>
</dbReference>
<keyword evidence="6 9" id="KW-0418">Kinase</keyword>
<dbReference type="Gene3D" id="3.30.565.10">
    <property type="entry name" value="Histidine kinase-like ATPase, C-terminal domain"/>
    <property type="match status" value="1"/>
</dbReference>
<evidence type="ECO:0000259" key="8">
    <source>
        <dbReference type="PROSITE" id="PS50109"/>
    </source>
</evidence>
<dbReference type="PANTHER" id="PTHR45436">
    <property type="entry name" value="SENSOR HISTIDINE KINASE YKOH"/>
    <property type="match status" value="1"/>
</dbReference>
<feature type="domain" description="Histidine kinase" evidence="8">
    <location>
        <begin position="245"/>
        <end position="441"/>
    </location>
</feature>
<dbReference type="InterPro" id="IPR005467">
    <property type="entry name" value="His_kinase_dom"/>
</dbReference>
<comment type="catalytic activity">
    <reaction evidence="1">
        <text>ATP + protein L-histidine = ADP + protein N-phospho-L-histidine.</text>
        <dbReference type="EC" id="2.7.13.3"/>
    </reaction>
</comment>
<keyword evidence="4" id="KW-0808">Transferase</keyword>
<name>S9SCI5_MAGFU</name>
<accession>S9SCI5</accession>